<comment type="caution">
    <text evidence="3">The sequence shown here is derived from an EMBL/GenBank/DDBJ whole genome shotgun (WGS) entry which is preliminary data.</text>
</comment>
<proteinExistence type="predicted"/>
<dbReference type="InterPro" id="IPR012906">
    <property type="entry name" value="PaaX-like_N"/>
</dbReference>
<keyword evidence="4" id="KW-1185">Reference proteome</keyword>
<evidence type="ECO:0000259" key="2">
    <source>
        <dbReference type="Pfam" id="PF08223"/>
    </source>
</evidence>
<dbReference type="OrthoDB" id="2270427at2"/>
<dbReference type="InterPro" id="IPR036390">
    <property type="entry name" value="WH_DNA-bd_sf"/>
</dbReference>
<evidence type="ECO:0000313" key="4">
    <source>
        <dbReference type="Proteomes" id="UP000309550"/>
    </source>
</evidence>
<dbReference type="SUPFAM" id="SSF46785">
    <property type="entry name" value="Winged helix' DNA-binding domain"/>
    <property type="match status" value="1"/>
</dbReference>
<dbReference type="RefSeq" id="WP_138662207.1">
    <property type="nucleotide sequence ID" value="NZ_VANS01000002.1"/>
</dbReference>
<dbReference type="PANTHER" id="PTHR30319:SF1">
    <property type="entry name" value="TRANSCRIPTIONAL REPRESSOR PAAX"/>
    <property type="match status" value="1"/>
</dbReference>
<dbReference type="Pfam" id="PF08223">
    <property type="entry name" value="PaaX_C"/>
    <property type="match status" value="1"/>
</dbReference>
<dbReference type="InterPro" id="IPR013225">
    <property type="entry name" value="PaaX_C"/>
</dbReference>
<dbReference type="Gene3D" id="3.30.70.2670">
    <property type="match status" value="1"/>
</dbReference>
<dbReference type="Pfam" id="PF07848">
    <property type="entry name" value="PaaX"/>
    <property type="match status" value="1"/>
</dbReference>
<dbReference type="GO" id="GO:0006351">
    <property type="term" value="P:DNA-templated transcription"/>
    <property type="evidence" value="ECO:0007669"/>
    <property type="project" value="InterPro"/>
</dbReference>
<evidence type="ECO:0000313" key="3">
    <source>
        <dbReference type="EMBL" id="TMM52665.1"/>
    </source>
</evidence>
<dbReference type="PANTHER" id="PTHR30319">
    <property type="entry name" value="PHENYLACETIC ACID REGULATOR-RELATED TRANSCRIPTIONAL REPRESSOR"/>
    <property type="match status" value="1"/>
</dbReference>
<organism evidence="3 4">
    <name type="scientific">Sulfitobacter sabulilitoris</name>
    <dbReference type="NCBI Taxonomy" id="2562655"/>
    <lineage>
        <taxon>Bacteria</taxon>
        <taxon>Pseudomonadati</taxon>
        <taxon>Pseudomonadota</taxon>
        <taxon>Alphaproteobacteria</taxon>
        <taxon>Rhodobacterales</taxon>
        <taxon>Roseobacteraceae</taxon>
        <taxon>Sulfitobacter</taxon>
    </lineage>
</organism>
<dbReference type="InterPro" id="IPR036388">
    <property type="entry name" value="WH-like_DNA-bd_sf"/>
</dbReference>
<dbReference type="AlphaFoldDB" id="A0A5S3PF42"/>
<dbReference type="Proteomes" id="UP000309550">
    <property type="component" value="Unassembled WGS sequence"/>
</dbReference>
<dbReference type="Gene3D" id="1.10.10.10">
    <property type="entry name" value="Winged helix-like DNA-binding domain superfamily/Winged helix DNA-binding domain"/>
    <property type="match status" value="1"/>
</dbReference>
<reference evidence="3 4" key="1">
    <citation type="submission" date="2019-05" db="EMBL/GenBank/DDBJ databases">
        <title>Sulfitobacter sabulilitoris sp. nov., isolated from a marine sand.</title>
        <authorList>
            <person name="Yoon J.-H."/>
        </authorList>
    </citation>
    <scope>NUCLEOTIDE SEQUENCE [LARGE SCALE GENOMIC DNA]</scope>
    <source>
        <strain evidence="3 4">HSMS-29</strain>
    </source>
</reference>
<name>A0A5S3PF42_9RHOB</name>
<feature type="domain" description="Transcriptional repressor PaaX-like N-terminal" evidence="1">
    <location>
        <begin position="22"/>
        <end position="87"/>
    </location>
</feature>
<feature type="domain" description="Transcriptional repressor PaaX-like C-terminal" evidence="2">
    <location>
        <begin position="172"/>
        <end position="244"/>
    </location>
</feature>
<dbReference type="Gene3D" id="1.20.58.1460">
    <property type="match status" value="1"/>
</dbReference>
<dbReference type="InterPro" id="IPR011965">
    <property type="entry name" value="PaaX_trns_reg"/>
</dbReference>
<dbReference type="EMBL" id="VANS01000002">
    <property type="protein sequence ID" value="TMM52665.1"/>
    <property type="molecule type" value="Genomic_DNA"/>
</dbReference>
<accession>A0A5S3PF42</accession>
<evidence type="ECO:0000259" key="1">
    <source>
        <dbReference type="Pfam" id="PF07848"/>
    </source>
</evidence>
<protein>
    <submittedName>
        <fullName evidence="3">PaaX family transcriptional regulator</fullName>
    </submittedName>
</protein>
<gene>
    <name evidence="3" type="ORF">FDT80_10375</name>
</gene>
<sequence>MQSDAFQDVTAALARLGGQRVWSLLVSVFGDLAQARGEAIDGPVLSAIMSEMGIRPEATRVALHRLRNDGWIASEKSGRTSRHSLTALGRTESAAASPRIYGTPVEDADDWHMVLTENGDANMRAQMHTKGFVLVMPRLYIGAASATPPNDAMVLTGETVPDWLRAQITPQNLTADYEALAPILADIDERLPRSAGISPLQSAVLRCLIVHNWRRIALKHPRLPRILYPENWAGTTCHVLVARLLYRFPRPHMSQITGP</sequence>
<dbReference type="PIRSF" id="PIRSF020623">
    <property type="entry name" value="PaaX"/>
    <property type="match status" value="1"/>
</dbReference>